<dbReference type="InterPro" id="IPR017576">
    <property type="entry name" value="CRISPR-assoc_prot_Csc1"/>
</dbReference>
<reference evidence="1 2" key="1">
    <citation type="journal article" date="2020" name="ISME J.">
        <title>Comparative genomics reveals insights into cyanobacterial evolution and habitat adaptation.</title>
        <authorList>
            <person name="Chen M.Y."/>
            <person name="Teng W.K."/>
            <person name="Zhao L."/>
            <person name="Hu C.X."/>
            <person name="Zhou Y.K."/>
            <person name="Han B.P."/>
            <person name="Song L.R."/>
            <person name="Shu W.S."/>
        </authorList>
    </citation>
    <scope>NUCLEOTIDE SEQUENCE [LARGE SCALE GENOMIC DNA]</scope>
    <source>
        <strain evidence="1 2">FACHB-159</strain>
    </source>
</reference>
<gene>
    <name evidence="1" type="primary">cas5d</name>
    <name evidence="1" type="ORF">H6H03_26665</name>
</gene>
<sequence>MALYHCTLTLHDNVFFATREMGILYETEKYLHNWGLSFALFAINYIPQPYRLQGELAQKPTYLDASAEQNLLHLNQAGIYVFPAQPINWSYQINTFKAAQVGYYGKSKQFGDKGADKNYPINYGRAKEIAVGSIYRTYIIAPETIKIPHWIRLGKWAAKVRVEAVKIPDKVIQTKSGDYTCLHPLNPLDLPSNTRILLYNRIVMPPASLVSQAQLNGAYLVAKKSEESKKDDWQAFKLTLTEQQYQQLPEEIYLPTGVFYGAGNVAATA</sequence>
<dbReference type="NCBIfam" id="TIGR03159">
    <property type="entry name" value="cas_Csc1"/>
    <property type="match status" value="1"/>
</dbReference>
<evidence type="ECO:0000313" key="1">
    <source>
        <dbReference type="EMBL" id="MBD2737424.1"/>
    </source>
</evidence>
<comment type="caution">
    <text evidence="1">The sequence shown here is derived from an EMBL/GenBank/DDBJ whole genome shotgun (WGS) entry which is preliminary data.</text>
</comment>
<dbReference type="Pfam" id="PF26241">
    <property type="entry name" value="Cas_Csc1"/>
    <property type="match status" value="1"/>
</dbReference>
<protein>
    <submittedName>
        <fullName evidence="1">Type I-D CRISPR-associated protein Cas5/Csc1</fullName>
    </submittedName>
</protein>
<dbReference type="Proteomes" id="UP000637383">
    <property type="component" value="Unassembled WGS sequence"/>
</dbReference>
<evidence type="ECO:0000313" key="2">
    <source>
        <dbReference type="Proteomes" id="UP000637383"/>
    </source>
</evidence>
<proteinExistence type="predicted"/>
<keyword evidence="2" id="KW-1185">Reference proteome</keyword>
<organism evidence="1 2">
    <name type="scientific">Nostoc paludosum FACHB-159</name>
    <dbReference type="NCBI Taxonomy" id="2692908"/>
    <lineage>
        <taxon>Bacteria</taxon>
        <taxon>Bacillati</taxon>
        <taxon>Cyanobacteriota</taxon>
        <taxon>Cyanophyceae</taxon>
        <taxon>Nostocales</taxon>
        <taxon>Nostocaceae</taxon>
        <taxon>Nostoc</taxon>
    </lineage>
</organism>
<dbReference type="RefSeq" id="WP_190958008.1">
    <property type="nucleotide sequence ID" value="NZ_JACJTU010000031.1"/>
</dbReference>
<dbReference type="EMBL" id="JACJTU010000031">
    <property type="protein sequence ID" value="MBD2737424.1"/>
    <property type="molecule type" value="Genomic_DNA"/>
</dbReference>
<name>A0ABR8KFC4_9NOSO</name>
<accession>A0ABR8KFC4</accession>